<dbReference type="Gene3D" id="1.10.238.20">
    <property type="entry name" value="Pheromone/general odorant binding protein domain"/>
    <property type="match status" value="1"/>
</dbReference>
<evidence type="ECO:0000256" key="5">
    <source>
        <dbReference type="ARBA" id="ARBA00023157"/>
    </source>
</evidence>
<proteinExistence type="inferred from homology"/>
<dbReference type="FunFam" id="1.10.238.20:FF:000003">
    <property type="entry name" value="AGAP010409-PA"/>
    <property type="match status" value="1"/>
</dbReference>
<dbReference type="InterPro" id="IPR036728">
    <property type="entry name" value="PBP_GOBP_sf"/>
</dbReference>
<keyword evidence="5" id="KW-1015">Disulfide bond</keyword>
<keyword evidence="4" id="KW-0732">Signal</keyword>
<evidence type="ECO:0000313" key="6">
    <source>
        <dbReference type="EnsemblMetazoa" id="AARA006751-PA"/>
    </source>
</evidence>
<dbReference type="Proteomes" id="UP000075840">
    <property type="component" value="Unassembled WGS sequence"/>
</dbReference>
<dbReference type="Pfam" id="PF01395">
    <property type="entry name" value="PBP_GOBP"/>
    <property type="match status" value="1"/>
</dbReference>
<dbReference type="PANTHER" id="PTHR11857">
    <property type="entry name" value="ODORANT BINDING PROTEIN-RELATED"/>
    <property type="match status" value="1"/>
</dbReference>
<keyword evidence="3" id="KW-0964">Secreted</keyword>
<comment type="subcellular location">
    <subcellularLocation>
        <location evidence="1">Secreted</location>
    </subcellularLocation>
</comment>
<dbReference type="AlphaFoldDB" id="A0A182HZM3"/>
<comment type="similarity">
    <text evidence="2">Belongs to the PBP/GOBP family.</text>
</comment>
<evidence type="ECO:0000256" key="1">
    <source>
        <dbReference type="ARBA" id="ARBA00004613"/>
    </source>
</evidence>
<evidence type="ECO:0000256" key="4">
    <source>
        <dbReference type="ARBA" id="ARBA00022729"/>
    </source>
</evidence>
<dbReference type="InterPro" id="IPR006170">
    <property type="entry name" value="PBP/GOBP"/>
</dbReference>
<reference evidence="6" key="1">
    <citation type="submission" date="2022-08" db="UniProtKB">
        <authorList>
            <consortium name="EnsemblMetazoa"/>
        </authorList>
    </citation>
    <scope>IDENTIFICATION</scope>
    <source>
        <strain evidence="6">Dongola</strain>
    </source>
</reference>
<dbReference type="VEuPathDB" id="VectorBase:AARA006751"/>
<protein>
    <submittedName>
        <fullName evidence="6">Uncharacterized protein</fullName>
    </submittedName>
</protein>
<dbReference type="EnsemblMetazoa" id="AARA006751-RA">
    <property type="protein sequence ID" value="AARA006751-PA"/>
    <property type="gene ID" value="AARA006751"/>
</dbReference>
<evidence type="ECO:0000256" key="2">
    <source>
        <dbReference type="ARBA" id="ARBA00008098"/>
    </source>
</evidence>
<dbReference type="GO" id="GO:0005549">
    <property type="term" value="F:odorant binding"/>
    <property type="evidence" value="ECO:0007669"/>
    <property type="project" value="InterPro"/>
</dbReference>
<keyword evidence="7" id="KW-1185">Reference proteome</keyword>
<dbReference type="SUPFAM" id="SSF47565">
    <property type="entry name" value="Insect pheromone/odorant-binding proteins"/>
    <property type="match status" value="1"/>
</dbReference>
<organism evidence="6 7">
    <name type="scientific">Anopheles arabiensis</name>
    <name type="common">Mosquito</name>
    <dbReference type="NCBI Taxonomy" id="7173"/>
    <lineage>
        <taxon>Eukaryota</taxon>
        <taxon>Metazoa</taxon>
        <taxon>Ecdysozoa</taxon>
        <taxon>Arthropoda</taxon>
        <taxon>Hexapoda</taxon>
        <taxon>Insecta</taxon>
        <taxon>Pterygota</taxon>
        <taxon>Neoptera</taxon>
        <taxon>Endopterygota</taxon>
        <taxon>Diptera</taxon>
        <taxon>Nematocera</taxon>
        <taxon>Culicoidea</taxon>
        <taxon>Culicidae</taxon>
        <taxon>Anophelinae</taxon>
        <taxon>Anopheles</taxon>
    </lineage>
</organism>
<evidence type="ECO:0000313" key="7">
    <source>
        <dbReference type="Proteomes" id="UP000075840"/>
    </source>
</evidence>
<accession>A0A182HZM3</accession>
<sequence>MKSFQIATLTVLLVLVAGTASAKKVSTIFGMPLQQDPVPATSTFIVSDFLQFLQTAVTCFNKLRIPEERFPLYLAGVFPNCPETQCFVRCLSANLNLYCDETGSDIDRHYLQYGLGQDYNCFRQKAEQCLAANTSPCNDPCEAAYKQELCFLDEFRKYVDSNMNSLIAAVAVEKAEQNPVYYNMLAHN</sequence>
<dbReference type="PANTHER" id="PTHR11857:SF46">
    <property type="entry name" value="GENERAL ODORANT-BINDING PROTEIN 99A-RELATED"/>
    <property type="match status" value="1"/>
</dbReference>
<dbReference type="GO" id="GO:0007608">
    <property type="term" value="P:sensory perception of smell"/>
    <property type="evidence" value="ECO:0007669"/>
    <property type="project" value="TreeGrafter"/>
</dbReference>
<dbReference type="CDD" id="cd23992">
    <property type="entry name" value="PBP_GOBP"/>
    <property type="match status" value="1"/>
</dbReference>
<dbReference type="GO" id="GO:0005615">
    <property type="term" value="C:extracellular space"/>
    <property type="evidence" value="ECO:0007669"/>
    <property type="project" value="TreeGrafter"/>
</dbReference>
<dbReference type="EMBL" id="APCN01001986">
    <property type="status" value="NOT_ANNOTATED_CDS"/>
    <property type="molecule type" value="Genomic_DNA"/>
</dbReference>
<name>A0A182HZM3_ANOAR</name>
<evidence type="ECO:0000256" key="3">
    <source>
        <dbReference type="ARBA" id="ARBA00022525"/>
    </source>
</evidence>
<dbReference type="VEuPathDB" id="VectorBase:AARA21_001708"/>